<dbReference type="SUPFAM" id="SSF81631">
    <property type="entry name" value="PAP/OAS1 substrate-binding domain"/>
    <property type="match status" value="1"/>
</dbReference>
<dbReference type="PANTHER" id="PTHR11258:SF22">
    <property type="entry name" value="MATH DOMAIN-CONTAINING PROTEIN"/>
    <property type="match status" value="1"/>
</dbReference>
<evidence type="ECO:0000256" key="2">
    <source>
        <dbReference type="SAM" id="MobiDB-lite"/>
    </source>
</evidence>
<dbReference type="PROSITE" id="PS50152">
    <property type="entry name" value="25A_SYNTH_3"/>
    <property type="match status" value="1"/>
</dbReference>
<dbReference type="EMBL" id="JAODUO010000580">
    <property type="protein sequence ID" value="KAK2177772.1"/>
    <property type="molecule type" value="Genomic_DNA"/>
</dbReference>
<dbReference type="InterPro" id="IPR018952">
    <property type="entry name" value="2-5-oligoAdlate_synth_1_dom2/C"/>
</dbReference>
<evidence type="ECO:0000313" key="6">
    <source>
        <dbReference type="Proteomes" id="UP001209878"/>
    </source>
</evidence>
<dbReference type="InterPro" id="IPR002934">
    <property type="entry name" value="Polymerase_NTP_transf_dom"/>
</dbReference>
<dbReference type="Pfam" id="PF10421">
    <property type="entry name" value="OAS1_C"/>
    <property type="match status" value="1"/>
</dbReference>
<organism evidence="5 6">
    <name type="scientific">Ridgeia piscesae</name>
    <name type="common">Tubeworm</name>
    <dbReference type="NCBI Taxonomy" id="27915"/>
    <lineage>
        <taxon>Eukaryota</taxon>
        <taxon>Metazoa</taxon>
        <taxon>Spiralia</taxon>
        <taxon>Lophotrochozoa</taxon>
        <taxon>Annelida</taxon>
        <taxon>Polychaeta</taxon>
        <taxon>Sedentaria</taxon>
        <taxon>Canalipalpata</taxon>
        <taxon>Sabellida</taxon>
        <taxon>Siboglinidae</taxon>
        <taxon>Ridgeia</taxon>
    </lineage>
</organism>
<keyword evidence="6" id="KW-1185">Reference proteome</keyword>
<dbReference type="AlphaFoldDB" id="A0AAD9NPA1"/>
<protein>
    <recommendedName>
        <fullName evidence="7">Polymerase nucleotidyl transferase domain-containing protein</fullName>
    </recommendedName>
</protein>
<dbReference type="PANTHER" id="PTHR11258">
    <property type="entry name" value="2-5 OLIGOADENYLATE SYNTHETASE"/>
    <property type="match status" value="1"/>
</dbReference>
<feature type="region of interest" description="Disordered" evidence="2">
    <location>
        <begin position="58"/>
        <end position="77"/>
    </location>
</feature>
<evidence type="ECO:0000259" key="4">
    <source>
        <dbReference type="Pfam" id="PF10421"/>
    </source>
</evidence>
<evidence type="ECO:0000259" key="3">
    <source>
        <dbReference type="Pfam" id="PF01909"/>
    </source>
</evidence>
<evidence type="ECO:0000313" key="5">
    <source>
        <dbReference type="EMBL" id="KAK2177772.1"/>
    </source>
</evidence>
<comment type="caution">
    <text evidence="5">The sequence shown here is derived from an EMBL/GenBank/DDBJ whole genome shotgun (WGS) entry which is preliminary data.</text>
</comment>
<dbReference type="GO" id="GO:0005829">
    <property type="term" value="C:cytosol"/>
    <property type="evidence" value="ECO:0007669"/>
    <property type="project" value="TreeGrafter"/>
</dbReference>
<dbReference type="Gene3D" id="1.10.1410.20">
    <property type="entry name" value="2'-5'-oligoadenylate synthetase 1, domain 2"/>
    <property type="match status" value="1"/>
</dbReference>
<feature type="domain" description="2'-5'-oligoadenylate synthetase 1" evidence="4">
    <location>
        <begin position="312"/>
        <end position="439"/>
    </location>
</feature>
<comment type="similarity">
    <text evidence="1">Belongs to the 2-5A synthase family.</text>
</comment>
<dbReference type="GO" id="GO:0016020">
    <property type="term" value="C:membrane"/>
    <property type="evidence" value="ECO:0007669"/>
    <property type="project" value="TreeGrafter"/>
</dbReference>
<dbReference type="SUPFAM" id="SSF81301">
    <property type="entry name" value="Nucleotidyltransferase"/>
    <property type="match status" value="1"/>
</dbReference>
<dbReference type="Proteomes" id="UP001209878">
    <property type="component" value="Unassembled WGS sequence"/>
</dbReference>
<dbReference type="Gene3D" id="3.30.460.10">
    <property type="entry name" value="Beta Polymerase, domain 2"/>
    <property type="match status" value="1"/>
</dbReference>
<sequence length="451" mass="50455">MLSLQTVPHGMRSIPPFDFQGQHLLQARSVLLQQQRNLEDMRDMAASRASLSGLCLESPNESRITSPDATTNGKFTTQKSYDSMSETDMVNDDDDSAGRHFFSDVLRHIAAMQECAQKSSADEAFYTTSRDSFHGTREDVSTESGVAMSDETSLLLEARPSPVDMAKQREIVNTLVKFLKQRLPVRVTEVVEFGSLGSGTSTSSRMDVDLVVYSPDVPSEGQERWMPSLLHAVSNVFQNASANPDPYHQLPDCSYFTTTPYAVQFTCGGVDVDIMISFDWNSRESGGANAIYDTSCKQTTRSGRRWCSLATARSLKQFIADQSNEVKEIIKVVKHWRNCIQWRKVSHRPSSTLISLLTIKAAEETKSYEMKPVLEKLGAYVLAPELSLSWSTYYLSEKYPVEFDPPTPLVRDPTNPGFNVAETLPYWGQFRSEYVQWMRGLGMAVCSNGST</sequence>
<proteinExistence type="inferred from homology"/>
<feature type="domain" description="Polymerase nucleotidyl transferase" evidence="3">
    <location>
        <begin position="173"/>
        <end position="221"/>
    </location>
</feature>
<dbReference type="InterPro" id="IPR043519">
    <property type="entry name" value="NT_sf"/>
</dbReference>
<evidence type="ECO:0000256" key="1">
    <source>
        <dbReference type="ARBA" id="ARBA00009526"/>
    </source>
</evidence>
<gene>
    <name evidence="5" type="ORF">NP493_580g01057</name>
</gene>
<feature type="compositionally biased region" description="Polar residues" evidence="2">
    <location>
        <begin position="59"/>
        <end position="77"/>
    </location>
</feature>
<reference evidence="5" key="1">
    <citation type="journal article" date="2023" name="Mol. Biol. Evol.">
        <title>Third-Generation Sequencing Reveals the Adaptive Role of the Epigenome in Three Deep-Sea Polychaetes.</title>
        <authorList>
            <person name="Perez M."/>
            <person name="Aroh O."/>
            <person name="Sun Y."/>
            <person name="Lan Y."/>
            <person name="Juniper S.K."/>
            <person name="Young C.R."/>
            <person name="Angers B."/>
            <person name="Qian P.Y."/>
        </authorList>
    </citation>
    <scope>NUCLEOTIDE SEQUENCE</scope>
    <source>
        <strain evidence="5">R07B-5</strain>
    </source>
</reference>
<accession>A0AAD9NPA1</accession>
<name>A0AAD9NPA1_RIDPI</name>
<dbReference type="Pfam" id="PF01909">
    <property type="entry name" value="NTP_transf_2"/>
    <property type="match status" value="1"/>
</dbReference>
<dbReference type="GO" id="GO:0003725">
    <property type="term" value="F:double-stranded RNA binding"/>
    <property type="evidence" value="ECO:0007669"/>
    <property type="project" value="TreeGrafter"/>
</dbReference>
<evidence type="ECO:0008006" key="7">
    <source>
        <dbReference type="Google" id="ProtNLM"/>
    </source>
</evidence>
<dbReference type="GO" id="GO:0005654">
    <property type="term" value="C:nucleoplasm"/>
    <property type="evidence" value="ECO:0007669"/>
    <property type="project" value="TreeGrafter"/>
</dbReference>
<dbReference type="GO" id="GO:0001730">
    <property type="term" value="F:2'-5'-oligoadenylate synthetase activity"/>
    <property type="evidence" value="ECO:0007669"/>
    <property type="project" value="TreeGrafter"/>
</dbReference>